<name>A0A7J4XJN9_9BACE</name>
<dbReference type="GO" id="GO:0005975">
    <property type="term" value="P:carbohydrate metabolic process"/>
    <property type="evidence" value="ECO:0007669"/>
    <property type="project" value="InterPro"/>
</dbReference>
<reference evidence="4 5" key="1">
    <citation type="journal article" date="2019" name="Nat. Med.">
        <title>A library of human gut bacterial isolates paired with longitudinal multiomics data enables mechanistic microbiome research.</title>
        <authorList>
            <person name="Poyet M."/>
            <person name="Groussin M."/>
            <person name="Gibbons S.M."/>
            <person name="Avila-Pacheco J."/>
            <person name="Jiang X."/>
            <person name="Kearney S.M."/>
            <person name="Perrotta A.R."/>
            <person name="Berdy B."/>
            <person name="Zhao S."/>
            <person name="Lieberman T.D."/>
            <person name="Swanson P.K."/>
            <person name="Smith M."/>
            <person name="Roesemann S."/>
            <person name="Alexander J.E."/>
            <person name="Rich S.A."/>
            <person name="Livny J."/>
            <person name="Vlamakis H."/>
            <person name="Clish C."/>
            <person name="Bullock K."/>
            <person name="Deik A."/>
            <person name="Scott J."/>
            <person name="Pierce K.A."/>
            <person name="Xavier R.J."/>
            <person name="Alm E.J."/>
        </authorList>
    </citation>
    <scope>NUCLEOTIDE SEQUENCE [LARGE SCALE GENOMIC DNA]</scope>
    <source>
        <strain evidence="4 5">BIOML-A10</strain>
    </source>
</reference>
<dbReference type="SUPFAM" id="SSF49785">
    <property type="entry name" value="Galactose-binding domain-like"/>
    <property type="match status" value="1"/>
</dbReference>
<gene>
    <name evidence="4" type="ORF">F3F73_09560</name>
</gene>
<dbReference type="Proteomes" id="UP000422221">
    <property type="component" value="Unassembled WGS sequence"/>
</dbReference>
<dbReference type="Pfam" id="PF16334">
    <property type="entry name" value="DUF4964"/>
    <property type="match status" value="1"/>
</dbReference>
<dbReference type="Gene3D" id="2.60.120.260">
    <property type="entry name" value="Galactose-binding domain-like"/>
    <property type="match status" value="1"/>
</dbReference>
<dbReference type="InterPro" id="IPR008979">
    <property type="entry name" value="Galactose-bd-like_sf"/>
</dbReference>
<proteinExistence type="predicted"/>
<dbReference type="Pfam" id="PF17168">
    <property type="entry name" value="DUF5127"/>
    <property type="match status" value="1"/>
</dbReference>
<dbReference type="SUPFAM" id="SSF48208">
    <property type="entry name" value="Six-hairpin glycosidases"/>
    <property type="match status" value="1"/>
</dbReference>
<evidence type="ECO:0000259" key="2">
    <source>
        <dbReference type="Pfam" id="PF16335"/>
    </source>
</evidence>
<feature type="domain" description="Glutaminase A central" evidence="2">
    <location>
        <begin position="499"/>
        <end position="835"/>
    </location>
</feature>
<accession>A0A7J4XJN9</accession>
<comment type="caution">
    <text evidence="4">The sequence shown here is derived from an EMBL/GenBank/DDBJ whole genome shotgun (WGS) entry which is preliminary data.</text>
</comment>
<evidence type="ECO:0000259" key="1">
    <source>
        <dbReference type="Pfam" id="PF16334"/>
    </source>
</evidence>
<dbReference type="InterPro" id="IPR032514">
    <property type="entry name" value="GtaA_central"/>
</dbReference>
<dbReference type="PANTHER" id="PTHR31987">
    <property type="entry name" value="GLUTAMINASE A-RELATED"/>
    <property type="match status" value="1"/>
</dbReference>
<organism evidence="4 5">
    <name type="scientific">Bacteroides salyersiae</name>
    <dbReference type="NCBI Taxonomy" id="291644"/>
    <lineage>
        <taxon>Bacteria</taxon>
        <taxon>Pseudomonadati</taxon>
        <taxon>Bacteroidota</taxon>
        <taxon>Bacteroidia</taxon>
        <taxon>Bacteroidales</taxon>
        <taxon>Bacteroidaceae</taxon>
        <taxon>Bacteroides</taxon>
    </lineage>
</organism>
<dbReference type="EMBL" id="VWMK01000008">
    <property type="protein sequence ID" value="KAA3765797.1"/>
    <property type="molecule type" value="Genomic_DNA"/>
</dbReference>
<protein>
    <submittedName>
        <fullName evidence="4">DUF4965 domain-containing protein</fullName>
    </submittedName>
</protein>
<dbReference type="InterPro" id="IPR052743">
    <property type="entry name" value="Glutaminase_GtaA"/>
</dbReference>
<evidence type="ECO:0000313" key="5">
    <source>
        <dbReference type="Proteomes" id="UP000422221"/>
    </source>
</evidence>
<evidence type="ECO:0000313" key="4">
    <source>
        <dbReference type="EMBL" id="KAA3765797.1"/>
    </source>
</evidence>
<dbReference type="PANTHER" id="PTHR31987:SF1">
    <property type="entry name" value="GLUTAMINASE A"/>
    <property type="match status" value="1"/>
</dbReference>
<feature type="domain" description="Glutaminase A N-terminal" evidence="3">
    <location>
        <begin position="276"/>
        <end position="492"/>
    </location>
</feature>
<dbReference type="AlphaFoldDB" id="A0A7J4XJN9"/>
<evidence type="ECO:0000259" key="3">
    <source>
        <dbReference type="Pfam" id="PF17168"/>
    </source>
</evidence>
<dbReference type="InterPro" id="IPR008928">
    <property type="entry name" value="6-hairpin_glycosidase_sf"/>
</dbReference>
<dbReference type="InterPro" id="IPR032515">
    <property type="entry name" value="DUF4964"/>
</dbReference>
<dbReference type="InterPro" id="IPR033433">
    <property type="entry name" value="GtaA_N"/>
</dbReference>
<feature type="domain" description="DUF4964" evidence="1">
    <location>
        <begin position="34"/>
        <end position="112"/>
    </location>
</feature>
<sequence>MKNTFFIIYITAKLKTMKQQWMTLVWGVMVLLFSSCGDTKIKHDSKNELRPPAYPLVTIDPYTSGWVFSDCLYDAPVKHWTGKDFPLIGVAKVDGQVYRFMGAEDAEFTTLAGTSEQSLWSGKYTTRKPADGWQNPGFNDHSWKEGEAAFGTMDSEPTARTQWGEEHIWVRRIIHITDDLQGRKVYLDYSHDDDAVIYINGIKVVDTGYAWKKHVVTKLPEEVVATLKPGENLIAASCRNRAHGGLLDFGLAVEKEGQRSFVQIARQLSVEIQPMQTLYKFACGPVNLDLTFTAPLFMDDLELMARPVNYISYTVASTDGQKHAVELYFEASPQWAVDLAGQPSTAESFVDENLVFLKTGSRDQKVLAKKGDDVRIDWGYFYLAADEENTQYATGSSRELRKSFVEGKLSATGTDGYDRLALVRSLGETKVSEGHLLIGYDDIYSVQYFGENLRPYWNRSGNETIVSQFHKAEREYDVLMTKAIAFDNQLMREATEAGGRKYAELCALAYRQAIAAHKLVETPDKELLFLSKENFSNGSIGTVDITYPSAPLFLLYNPEIAKALLNHIFYYSESGKWTKPFAAHDIGTYPLANGQTYNGDMPVEESGNMLIITAVIAAIEGNADYAKKHWETLTTWTNYLVEYGLDPENQLCTDDFAGHFAHNANLSVKAILGIASYGYLADKLGKKEIAGQYTQKAKEMAVEWERMANDGDHYKLTFDKSGTWSQKYNLVWDKLMNWQIFPEQIVKTEIPYYLTKQNRYGLPLDNRQTYTKTDWIMWTATLAPDKATFEEFIEPVYLFMNETTDRIPMSDWVFTDKPEHRAFQARSVVGGYFIKMLENKMNN</sequence>
<dbReference type="Pfam" id="PF16335">
    <property type="entry name" value="GtaA_6_Hairpin"/>
    <property type="match status" value="1"/>
</dbReference>